<dbReference type="InterPro" id="IPR018253">
    <property type="entry name" value="DnaJ_domain_CS"/>
</dbReference>
<dbReference type="PANTHER" id="PTHR24074">
    <property type="entry name" value="CO-CHAPERONE PROTEIN DJLA"/>
    <property type="match status" value="1"/>
</dbReference>
<evidence type="ECO:0000259" key="1">
    <source>
        <dbReference type="PROSITE" id="PS50076"/>
    </source>
</evidence>
<reference evidence="2 3" key="1">
    <citation type="journal article" date="2023" name="Nat. Commun.">
        <title>Origin of minicircular mitochondrial genomes in red algae.</title>
        <authorList>
            <person name="Lee Y."/>
            <person name="Cho C.H."/>
            <person name="Lee Y.M."/>
            <person name="Park S.I."/>
            <person name="Yang J.H."/>
            <person name="West J.A."/>
            <person name="Bhattacharya D."/>
            <person name="Yoon H.S."/>
        </authorList>
    </citation>
    <scope>NUCLEOTIDE SEQUENCE [LARGE SCALE GENOMIC DNA]</scope>
    <source>
        <strain evidence="2 3">CCMP1338</strain>
        <tissue evidence="2">Whole cell</tissue>
    </source>
</reference>
<dbReference type="InterPro" id="IPR050817">
    <property type="entry name" value="DjlA_DnaK_co-chaperone"/>
</dbReference>
<sequence length="87" mass="9990">MGNEKFVGKENPGGKENVSLYDILQVDKNASEAQIKKAFRSLARKLHPDRNPDKDAAEQFQQLQKDYEVLIDRQRRSRIWLGNAGYG</sequence>
<dbReference type="PRINTS" id="PR00625">
    <property type="entry name" value="JDOMAIN"/>
</dbReference>
<gene>
    <name evidence="2" type="ORF">NDN08_001111</name>
</gene>
<name>A0AAV8UQ04_9RHOD</name>
<dbReference type="PROSITE" id="PS00636">
    <property type="entry name" value="DNAJ_1"/>
    <property type="match status" value="1"/>
</dbReference>
<dbReference type="CDD" id="cd06257">
    <property type="entry name" value="DnaJ"/>
    <property type="match status" value="1"/>
</dbReference>
<evidence type="ECO:0000313" key="3">
    <source>
        <dbReference type="Proteomes" id="UP001157974"/>
    </source>
</evidence>
<comment type="caution">
    <text evidence="2">The sequence shown here is derived from an EMBL/GenBank/DDBJ whole genome shotgun (WGS) entry which is preliminary data.</text>
</comment>
<dbReference type="SMART" id="SM00271">
    <property type="entry name" value="DnaJ"/>
    <property type="match status" value="1"/>
</dbReference>
<dbReference type="InterPro" id="IPR036869">
    <property type="entry name" value="J_dom_sf"/>
</dbReference>
<protein>
    <recommendedName>
        <fullName evidence="1">J domain-containing protein</fullName>
    </recommendedName>
</protein>
<dbReference type="Gene3D" id="1.10.287.110">
    <property type="entry name" value="DnaJ domain"/>
    <property type="match status" value="1"/>
</dbReference>
<keyword evidence="3" id="KW-1185">Reference proteome</keyword>
<accession>A0AAV8UQ04</accession>
<dbReference type="Proteomes" id="UP001157974">
    <property type="component" value="Unassembled WGS sequence"/>
</dbReference>
<dbReference type="SUPFAM" id="SSF46565">
    <property type="entry name" value="Chaperone J-domain"/>
    <property type="match status" value="1"/>
</dbReference>
<organism evidence="2 3">
    <name type="scientific">Rhodosorus marinus</name>
    <dbReference type="NCBI Taxonomy" id="101924"/>
    <lineage>
        <taxon>Eukaryota</taxon>
        <taxon>Rhodophyta</taxon>
        <taxon>Stylonematophyceae</taxon>
        <taxon>Stylonematales</taxon>
        <taxon>Stylonemataceae</taxon>
        <taxon>Rhodosorus</taxon>
    </lineage>
</organism>
<dbReference type="PROSITE" id="PS50076">
    <property type="entry name" value="DNAJ_2"/>
    <property type="match status" value="1"/>
</dbReference>
<proteinExistence type="predicted"/>
<dbReference type="Pfam" id="PF00226">
    <property type="entry name" value="DnaJ"/>
    <property type="match status" value="1"/>
</dbReference>
<dbReference type="InterPro" id="IPR001623">
    <property type="entry name" value="DnaJ_domain"/>
</dbReference>
<feature type="domain" description="J" evidence="1">
    <location>
        <begin position="19"/>
        <end position="85"/>
    </location>
</feature>
<evidence type="ECO:0000313" key="2">
    <source>
        <dbReference type="EMBL" id="KAJ8904593.1"/>
    </source>
</evidence>
<dbReference type="EMBL" id="JAMWBK010000005">
    <property type="protein sequence ID" value="KAJ8904593.1"/>
    <property type="molecule type" value="Genomic_DNA"/>
</dbReference>
<dbReference type="AlphaFoldDB" id="A0AAV8UQ04"/>